<dbReference type="GO" id="GO:0010468">
    <property type="term" value="P:regulation of gene expression"/>
    <property type="evidence" value="ECO:0007669"/>
    <property type="project" value="TreeGrafter"/>
</dbReference>
<evidence type="ECO:0000256" key="12">
    <source>
        <dbReference type="ARBA" id="ARBA00023187"/>
    </source>
</evidence>
<dbReference type="FunFam" id="3.30.70.330:FF:000098">
    <property type="entry name" value="TAR DNA-binding protein 43"/>
    <property type="match status" value="1"/>
</dbReference>
<keyword evidence="11" id="KW-0804">Transcription</keyword>
<proteinExistence type="predicted"/>
<keyword evidence="8" id="KW-0805">Transcription regulation</keyword>
<evidence type="ECO:0000256" key="5">
    <source>
        <dbReference type="ARBA" id="ARBA00022664"/>
    </source>
</evidence>
<dbReference type="SUPFAM" id="SSF54928">
    <property type="entry name" value="RNA-binding domain, RBD"/>
    <property type="match status" value="1"/>
</dbReference>
<evidence type="ECO:0000256" key="8">
    <source>
        <dbReference type="ARBA" id="ARBA00023015"/>
    </source>
</evidence>
<evidence type="ECO:0000313" key="17">
    <source>
        <dbReference type="EMBL" id="KAK3596421.1"/>
    </source>
</evidence>
<dbReference type="CDD" id="cd12322">
    <property type="entry name" value="RRM2_TDP43"/>
    <property type="match status" value="1"/>
</dbReference>
<dbReference type="SMART" id="SM00360">
    <property type="entry name" value="RRM"/>
    <property type="match status" value="2"/>
</dbReference>
<keyword evidence="9" id="KW-0238">DNA-binding</keyword>
<evidence type="ECO:0000313" key="18">
    <source>
        <dbReference type="Proteomes" id="UP001195483"/>
    </source>
</evidence>
<dbReference type="EMBL" id="JAEAOA010001259">
    <property type="protein sequence ID" value="KAK3596421.1"/>
    <property type="molecule type" value="Genomic_DNA"/>
</dbReference>
<keyword evidence="10" id="KW-0496">Mitochondrion</keyword>
<feature type="region of interest" description="Disordered" evidence="15">
    <location>
        <begin position="340"/>
        <end position="388"/>
    </location>
</feature>
<dbReference type="GO" id="GO:0005654">
    <property type="term" value="C:nucleoplasm"/>
    <property type="evidence" value="ECO:0007669"/>
    <property type="project" value="TreeGrafter"/>
</dbReference>
<evidence type="ECO:0000256" key="9">
    <source>
        <dbReference type="ARBA" id="ARBA00023125"/>
    </source>
</evidence>
<dbReference type="CDD" id="cd12321">
    <property type="entry name" value="RRM1_TDP43"/>
    <property type="match status" value="1"/>
</dbReference>
<dbReference type="GO" id="GO:0000785">
    <property type="term" value="C:chromatin"/>
    <property type="evidence" value="ECO:0007669"/>
    <property type="project" value="TreeGrafter"/>
</dbReference>
<keyword evidence="5" id="KW-0507">mRNA processing</keyword>
<dbReference type="Pfam" id="PF00076">
    <property type="entry name" value="RRM_1"/>
    <property type="match status" value="2"/>
</dbReference>
<dbReference type="CDD" id="cd19609">
    <property type="entry name" value="NTD_TDP-43"/>
    <property type="match status" value="1"/>
</dbReference>
<keyword evidence="7 14" id="KW-0694">RNA-binding</keyword>
<evidence type="ECO:0000256" key="6">
    <source>
        <dbReference type="ARBA" id="ARBA00022737"/>
    </source>
</evidence>
<reference evidence="17" key="2">
    <citation type="journal article" date="2021" name="Genome Biol. Evol.">
        <title>Developing a high-quality reference genome for a parasitic bivalve with doubly uniparental inheritance (Bivalvia: Unionida).</title>
        <authorList>
            <person name="Smith C.H."/>
        </authorList>
    </citation>
    <scope>NUCLEOTIDE SEQUENCE</scope>
    <source>
        <strain evidence="17">CHS0354</strain>
        <tissue evidence="17">Mantle</tissue>
    </source>
</reference>
<keyword evidence="6" id="KW-0677">Repeat</keyword>
<feature type="compositionally biased region" description="Low complexity" evidence="15">
    <location>
        <begin position="375"/>
        <end position="388"/>
    </location>
</feature>
<feature type="domain" description="RRM" evidence="16">
    <location>
        <begin position="110"/>
        <end position="186"/>
    </location>
</feature>
<dbReference type="InterPro" id="IPR000504">
    <property type="entry name" value="RRM_dom"/>
</dbReference>
<keyword evidence="4" id="KW-0678">Repressor</keyword>
<dbReference type="InterPro" id="IPR041105">
    <property type="entry name" value="TDP-43_N"/>
</dbReference>
<evidence type="ECO:0000256" key="11">
    <source>
        <dbReference type="ARBA" id="ARBA00023163"/>
    </source>
</evidence>
<feature type="region of interest" description="Disordered" evidence="15">
    <location>
        <begin position="265"/>
        <end position="303"/>
    </location>
</feature>
<protein>
    <recommendedName>
        <fullName evidence="3">TAR DNA-binding protein 43</fullName>
    </recommendedName>
</protein>
<dbReference type="FunFam" id="3.30.70.330:FF:000107">
    <property type="entry name" value="TAR DNA-binding protein 43"/>
    <property type="match status" value="1"/>
</dbReference>
<dbReference type="PANTHER" id="PTHR48033">
    <property type="entry name" value="RNA-BINDING (RRM/RBD/RNP MOTIFS) FAMILY PROTEIN"/>
    <property type="match status" value="1"/>
</dbReference>
<dbReference type="Proteomes" id="UP001195483">
    <property type="component" value="Unassembled WGS sequence"/>
</dbReference>
<comment type="subcellular location">
    <subcellularLocation>
        <location evidence="2">Mitochondrion</location>
    </subcellularLocation>
    <subcellularLocation>
        <location evidence="1">Nucleus</location>
    </subcellularLocation>
</comment>
<evidence type="ECO:0000256" key="4">
    <source>
        <dbReference type="ARBA" id="ARBA00022491"/>
    </source>
</evidence>
<accession>A0AAE0SQN8</accession>
<feature type="compositionally biased region" description="Polar residues" evidence="15">
    <location>
        <begin position="340"/>
        <end position="352"/>
    </location>
</feature>
<organism evidence="17 18">
    <name type="scientific">Potamilus streckersoni</name>
    <dbReference type="NCBI Taxonomy" id="2493646"/>
    <lineage>
        <taxon>Eukaryota</taxon>
        <taxon>Metazoa</taxon>
        <taxon>Spiralia</taxon>
        <taxon>Lophotrochozoa</taxon>
        <taxon>Mollusca</taxon>
        <taxon>Bivalvia</taxon>
        <taxon>Autobranchia</taxon>
        <taxon>Heteroconchia</taxon>
        <taxon>Palaeoheterodonta</taxon>
        <taxon>Unionida</taxon>
        <taxon>Unionoidea</taxon>
        <taxon>Unionidae</taxon>
        <taxon>Ambleminae</taxon>
        <taxon>Lampsilini</taxon>
        <taxon>Potamilus</taxon>
    </lineage>
</organism>
<name>A0AAE0SQN8_9BIVA</name>
<evidence type="ECO:0000256" key="10">
    <source>
        <dbReference type="ARBA" id="ARBA00023128"/>
    </source>
</evidence>
<evidence type="ECO:0000259" key="16">
    <source>
        <dbReference type="PROSITE" id="PS50102"/>
    </source>
</evidence>
<dbReference type="GO" id="GO:0006397">
    <property type="term" value="P:mRNA processing"/>
    <property type="evidence" value="ECO:0007669"/>
    <property type="project" value="UniProtKB-KW"/>
</dbReference>
<evidence type="ECO:0000256" key="1">
    <source>
        <dbReference type="ARBA" id="ARBA00004123"/>
    </source>
</evidence>
<dbReference type="AlphaFoldDB" id="A0AAE0SQN8"/>
<reference evidence="17" key="3">
    <citation type="submission" date="2023-05" db="EMBL/GenBank/DDBJ databases">
        <authorList>
            <person name="Smith C.H."/>
        </authorList>
    </citation>
    <scope>NUCLEOTIDE SEQUENCE</scope>
    <source>
        <strain evidence="17">CHS0354</strain>
        <tissue evidence="17">Mantle</tissue>
    </source>
</reference>
<evidence type="ECO:0000256" key="14">
    <source>
        <dbReference type="PROSITE-ProRule" id="PRU00176"/>
    </source>
</evidence>
<dbReference type="GO" id="GO:0003690">
    <property type="term" value="F:double-stranded DNA binding"/>
    <property type="evidence" value="ECO:0007669"/>
    <property type="project" value="UniProtKB-ARBA"/>
</dbReference>
<reference evidence="17" key="1">
    <citation type="journal article" date="2021" name="Genome Biol. Evol.">
        <title>A High-Quality Reference Genome for a Parasitic Bivalve with Doubly Uniparental Inheritance (Bivalvia: Unionida).</title>
        <authorList>
            <person name="Smith C.H."/>
        </authorList>
    </citation>
    <scope>NUCLEOTIDE SEQUENCE</scope>
    <source>
        <strain evidence="17">CHS0354</strain>
    </source>
</reference>
<evidence type="ECO:0000256" key="13">
    <source>
        <dbReference type="ARBA" id="ARBA00023242"/>
    </source>
</evidence>
<dbReference type="GO" id="GO:0005739">
    <property type="term" value="C:mitochondrion"/>
    <property type="evidence" value="ECO:0007669"/>
    <property type="project" value="UniProtKB-SubCell"/>
</dbReference>
<comment type="caution">
    <text evidence="17">The sequence shown here is derived from an EMBL/GenBank/DDBJ whole genome shotgun (WGS) entry which is preliminary data.</text>
</comment>
<evidence type="ECO:0000256" key="2">
    <source>
        <dbReference type="ARBA" id="ARBA00004173"/>
    </source>
</evidence>
<evidence type="ECO:0000256" key="3">
    <source>
        <dbReference type="ARBA" id="ARBA00018889"/>
    </source>
</evidence>
<sequence length="410" mass="44134">MFPEMPQFVSVTEDENEESIEIPCEEDGTLLISSLSAQFPGACGLKYRSSSGGMRGVRLADGKVHPPEDGQWGPTTYVVVFPKVDTKRKGDDAVDNPAAKIKRKDSEVTSDLIVLGLPYRSTEDDMKKYFSQFGELNLVQVKRDPKTGASKGFGFVRFVSAESQAKCLSQRHMIDGRWCDVNLPNSNEGVGAQAAMSRKIFVARCTEDMSTDDLRDYFSKFGEVVDVFIPKPFRSFAFVTFQDAYVAQSLCGEDHIIKGNSVHISNAAPKNKDSHAADRRGGGPAYGPPHDRRSGGWGAHGRNSGHEIGGMDANFNNIGMNVLSSAMLAAAQAVLSGQTTPTAQNSSASDSYENMGPGFGGTRDTRAPQGGYSGSWGDSHPSSSSTGYGDWSGHTGGYGPWGHQSRGGWN</sequence>
<gene>
    <name evidence="17" type="ORF">CHS0354_020672</name>
</gene>
<feature type="domain" description="RRM" evidence="16">
    <location>
        <begin position="198"/>
        <end position="269"/>
    </location>
</feature>
<keyword evidence="13" id="KW-0539">Nucleus</keyword>
<evidence type="ECO:0000256" key="7">
    <source>
        <dbReference type="ARBA" id="ARBA00022884"/>
    </source>
</evidence>
<feature type="region of interest" description="Disordered" evidence="15">
    <location>
        <begin position="1"/>
        <end position="20"/>
    </location>
</feature>
<keyword evidence="18" id="KW-1185">Reference proteome</keyword>
<dbReference type="PANTHER" id="PTHR48033:SF9">
    <property type="entry name" value="TAR DNA-BINDING PROTEIN 43"/>
    <property type="match status" value="1"/>
</dbReference>
<feature type="compositionally biased region" description="Basic and acidic residues" evidence="15">
    <location>
        <begin position="270"/>
        <end position="281"/>
    </location>
</feature>
<keyword evidence="12" id="KW-0508">mRNA splicing</keyword>
<dbReference type="GO" id="GO:0003723">
    <property type="term" value="F:RNA binding"/>
    <property type="evidence" value="ECO:0007669"/>
    <property type="project" value="UniProtKB-UniRule"/>
</dbReference>
<dbReference type="GO" id="GO:0008380">
    <property type="term" value="P:RNA splicing"/>
    <property type="evidence" value="ECO:0007669"/>
    <property type="project" value="UniProtKB-KW"/>
</dbReference>
<dbReference type="Pfam" id="PF18694">
    <property type="entry name" value="TDP-43_N"/>
    <property type="match status" value="1"/>
</dbReference>
<dbReference type="PROSITE" id="PS50102">
    <property type="entry name" value="RRM"/>
    <property type="match status" value="2"/>
</dbReference>
<evidence type="ECO:0000256" key="15">
    <source>
        <dbReference type="SAM" id="MobiDB-lite"/>
    </source>
</evidence>
<dbReference type="Gene3D" id="3.30.70.330">
    <property type="match status" value="2"/>
</dbReference>
<dbReference type="InterPro" id="IPR035979">
    <property type="entry name" value="RBD_domain_sf"/>
</dbReference>
<dbReference type="InterPro" id="IPR012677">
    <property type="entry name" value="Nucleotide-bd_a/b_plait_sf"/>
</dbReference>